<evidence type="ECO:0000256" key="3">
    <source>
        <dbReference type="ARBA" id="ARBA00022833"/>
    </source>
</evidence>
<dbReference type="Gene3D" id="3.30.40.10">
    <property type="entry name" value="Zinc/RING finger domain, C3HC4 (zinc finger)"/>
    <property type="match status" value="1"/>
</dbReference>
<evidence type="ECO:0000313" key="8">
    <source>
        <dbReference type="Proteomes" id="UP001201163"/>
    </source>
</evidence>
<sequence>MSTCAICLDTLKSPVALPCGHVYCHTCISEAIKATAGPSSPITCCPTCREPVSIVTPNPLLVPSHLRPYILPPFRRLYLNAPPLDPSSSSSSSSTSADEVERITARLHMENAILRQSCHAWRARANAHVAAHVGLSTLARLAQDQARILRDERDELARKYDALKRKLSDVDR</sequence>
<evidence type="ECO:0000256" key="2">
    <source>
        <dbReference type="ARBA" id="ARBA00022771"/>
    </source>
</evidence>
<reference evidence="7" key="1">
    <citation type="submission" date="2022-01" db="EMBL/GenBank/DDBJ databases">
        <title>Comparative genomics reveals a dynamic genome evolution in the ectomycorrhizal milk-cap (Lactarius) mushrooms.</title>
        <authorList>
            <consortium name="DOE Joint Genome Institute"/>
            <person name="Lebreton A."/>
            <person name="Tang N."/>
            <person name="Kuo A."/>
            <person name="LaButti K."/>
            <person name="Drula E."/>
            <person name="Barry K."/>
            <person name="Clum A."/>
            <person name="Lipzen A."/>
            <person name="Mousain D."/>
            <person name="Ng V."/>
            <person name="Wang R."/>
            <person name="Wang X."/>
            <person name="Dai Y."/>
            <person name="Henrissat B."/>
            <person name="Grigoriev I.V."/>
            <person name="Guerin-Laguette A."/>
            <person name="Yu F."/>
            <person name="Martin F.M."/>
        </authorList>
    </citation>
    <scope>NUCLEOTIDE SEQUENCE</scope>
    <source>
        <strain evidence="7">QP</strain>
    </source>
</reference>
<keyword evidence="5" id="KW-0175">Coiled coil</keyword>
<dbReference type="GO" id="GO:0008270">
    <property type="term" value="F:zinc ion binding"/>
    <property type="evidence" value="ECO:0007669"/>
    <property type="project" value="UniProtKB-KW"/>
</dbReference>
<dbReference type="AlphaFoldDB" id="A0AAD4LS86"/>
<dbReference type="EMBL" id="JAKELL010000002">
    <property type="protein sequence ID" value="KAH9000396.1"/>
    <property type="molecule type" value="Genomic_DNA"/>
</dbReference>
<keyword evidence="1" id="KW-0479">Metal-binding</keyword>
<gene>
    <name evidence="7" type="ORF">EDB92DRAFT_1789461</name>
</gene>
<dbReference type="PROSITE" id="PS50089">
    <property type="entry name" value="ZF_RING_2"/>
    <property type="match status" value="1"/>
</dbReference>
<comment type="caution">
    <text evidence="7">The sequence shown here is derived from an EMBL/GenBank/DDBJ whole genome shotgun (WGS) entry which is preliminary data.</text>
</comment>
<dbReference type="InterPro" id="IPR001841">
    <property type="entry name" value="Znf_RING"/>
</dbReference>
<evidence type="ECO:0000259" key="6">
    <source>
        <dbReference type="PROSITE" id="PS50089"/>
    </source>
</evidence>
<evidence type="ECO:0000313" key="7">
    <source>
        <dbReference type="EMBL" id="KAH9000396.1"/>
    </source>
</evidence>
<dbReference type="SMART" id="SM00184">
    <property type="entry name" value="RING"/>
    <property type="match status" value="1"/>
</dbReference>
<organism evidence="7 8">
    <name type="scientific">Lactarius akahatsu</name>
    <dbReference type="NCBI Taxonomy" id="416441"/>
    <lineage>
        <taxon>Eukaryota</taxon>
        <taxon>Fungi</taxon>
        <taxon>Dikarya</taxon>
        <taxon>Basidiomycota</taxon>
        <taxon>Agaricomycotina</taxon>
        <taxon>Agaricomycetes</taxon>
        <taxon>Russulales</taxon>
        <taxon>Russulaceae</taxon>
        <taxon>Lactarius</taxon>
    </lineage>
</organism>
<name>A0AAD4LS86_9AGAM</name>
<protein>
    <recommendedName>
        <fullName evidence="6">RING-type domain-containing protein</fullName>
    </recommendedName>
</protein>
<evidence type="ECO:0000256" key="4">
    <source>
        <dbReference type="PROSITE-ProRule" id="PRU00175"/>
    </source>
</evidence>
<keyword evidence="2 4" id="KW-0863">Zinc-finger</keyword>
<evidence type="ECO:0000256" key="5">
    <source>
        <dbReference type="SAM" id="Coils"/>
    </source>
</evidence>
<evidence type="ECO:0000256" key="1">
    <source>
        <dbReference type="ARBA" id="ARBA00022723"/>
    </source>
</evidence>
<accession>A0AAD4LS86</accession>
<proteinExistence type="predicted"/>
<keyword evidence="3" id="KW-0862">Zinc</keyword>
<dbReference type="Pfam" id="PF00097">
    <property type="entry name" value="zf-C3HC4"/>
    <property type="match status" value="1"/>
</dbReference>
<dbReference type="PROSITE" id="PS00518">
    <property type="entry name" value="ZF_RING_1"/>
    <property type="match status" value="1"/>
</dbReference>
<keyword evidence="8" id="KW-1185">Reference proteome</keyword>
<feature type="domain" description="RING-type" evidence="6">
    <location>
        <begin position="4"/>
        <end position="49"/>
    </location>
</feature>
<dbReference type="InterPro" id="IPR018957">
    <property type="entry name" value="Znf_C3HC4_RING-type"/>
</dbReference>
<dbReference type="InterPro" id="IPR013083">
    <property type="entry name" value="Znf_RING/FYVE/PHD"/>
</dbReference>
<dbReference type="SUPFAM" id="SSF57850">
    <property type="entry name" value="RING/U-box"/>
    <property type="match status" value="1"/>
</dbReference>
<feature type="coiled-coil region" evidence="5">
    <location>
        <begin position="139"/>
        <end position="166"/>
    </location>
</feature>
<dbReference type="Proteomes" id="UP001201163">
    <property type="component" value="Unassembled WGS sequence"/>
</dbReference>
<dbReference type="InterPro" id="IPR017907">
    <property type="entry name" value="Znf_RING_CS"/>
</dbReference>